<reference evidence="4" key="1">
    <citation type="submission" date="2020-10" db="EMBL/GenBank/DDBJ databases">
        <authorList>
            <person name="Gilroy R."/>
        </authorList>
    </citation>
    <scope>NUCLEOTIDE SEQUENCE</scope>
    <source>
        <strain evidence="4">ChiSxjej2B14-6234</strain>
    </source>
</reference>
<feature type="domain" description="SHSP" evidence="3">
    <location>
        <begin position="33"/>
        <end position="146"/>
    </location>
</feature>
<proteinExistence type="inferred from homology"/>
<dbReference type="Proteomes" id="UP000886887">
    <property type="component" value="Unassembled WGS sequence"/>
</dbReference>
<dbReference type="InterPro" id="IPR031107">
    <property type="entry name" value="Small_HSP"/>
</dbReference>
<dbReference type="Pfam" id="PF00011">
    <property type="entry name" value="HSP20"/>
    <property type="match status" value="1"/>
</dbReference>
<dbReference type="InterPro" id="IPR008978">
    <property type="entry name" value="HSP20-like_chaperone"/>
</dbReference>
<dbReference type="PROSITE" id="PS01031">
    <property type="entry name" value="SHSP"/>
    <property type="match status" value="1"/>
</dbReference>
<comment type="similarity">
    <text evidence="1 2">Belongs to the small heat shock protein (HSP20) family.</text>
</comment>
<dbReference type="InterPro" id="IPR002068">
    <property type="entry name" value="A-crystallin/Hsp20_dom"/>
</dbReference>
<evidence type="ECO:0000313" key="4">
    <source>
        <dbReference type="EMBL" id="HIQ72421.1"/>
    </source>
</evidence>
<dbReference type="PANTHER" id="PTHR11527">
    <property type="entry name" value="HEAT-SHOCK PROTEIN 20 FAMILY MEMBER"/>
    <property type="match status" value="1"/>
</dbReference>
<organism evidence="4 5">
    <name type="scientific">Candidatus Onthenecus intestinigallinarum</name>
    <dbReference type="NCBI Taxonomy" id="2840875"/>
    <lineage>
        <taxon>Bacteria</taxon>
        <taxon>Bacillati</taxon>
        <taxon>Bacillota</taxon>
        <taxon>Clostridia</taxon>
        <taxon>Eubacteriales</taxon>
        <taxon>Candidatus Onthenecus</taxon>
    </lineage>
</organism>
<evidence type="ECO:0000256" key="2">
    <source>
        <dbReference type="RuleBase" id="RU003616"/>
    </source>
</evidence>
<accession>A0A9D0ZC08</accession>
<dbReference type="AlphaFoldDB" id="A0A9D0ZC08"/>
<name>A0A9D0ZC08_9FIRM</name>
<comment type="caution">
    <text evidence="4">The sequence shown here is derived from an EMBL/GenBank/DDBJ whole genome shotgun (WGS) entry which is preliminary data.</text>
</comment>
<protein>
    <submittedName>
        <fullName evidence="4">Hsp20/alpha crystallin family protein</fullName>
    </submittedName>
</protein>
<gene>
    <name evidence="4" type="ORF">IAB73_09470</name>
</gene>
<dbReference type="SUPFAM" id="SSF49764">
    <property type="entry name" value="HSP20-like chaperones"/>
    <property type="match status" value="1"/>
</dbReference>
<evidence type="ECO:0000256" key="1">
    <source>
        <dbReference type="PROSITE-ProRule" id="PRU00285"/>
    </source>
</evidence>
<evidence type="ECO:0000259" key="3">
    <source>
        <dbReference type="PROSITE" id="PS01031"/>
    </source>
</evidence>
<reference evidence="4" key="2">
    <citation type="journal article" date="2021" name="PeerJ">
        <title>Extensive microbial diversity within the chicken gut microbiome revealed by metagenomics and culture.</title>
        <authorList>
            <person name="Gilroy R."/>
            <person name="Ravi A."/>
            <person name="Getino M."/>
            <person name="Pursley I."/>
            <person name="Horton D.L."/>
            <person name="Alikhan N.F."/>
            <person name="Baker D."/>
            <person name="Gharbi K."/>
            <person name="Hall N."/>
            <person name="Watson M."/>
            <person name="Adriaenssens E.M."/>
            <person name="Foster-Nyarko E."/>
            <person name="Jarju S."/>
            <person name="Secka A."/>
            <person name="Antonio M."/>
            <person name="Oren A."/>
            <person name="Chaudhuri R.R."/>
            <person name="La Ragione R."/>
            <person name="Hildebrand F."/>
            <person name="Pallen M.J."/>
        </authorList>
    </citation>
    <scope>NUCLEOTIDE SEQUENCE</scope>
    <source>
        <strain evidence="4">ChiSxjej2B14-6234</strain>
    </source>
</reference>
<dbReference type="Gene3D" id="2.60.40.790">
    <property type="match status" value="1"/>
</dbReference>
<dbReference type="EMBL" id="DVFJ01000035">
    <property type="protein sequence ID" value="HIQ72421.1"/>
    <property type="molecule type" value="Genomic_DNA"/>
</dbReference>
<sequence length="146" mass="16731">MIPLHTNRSMASRNAVPSLWDDRFFNSFFDMGDMFGTSAFRVDVKEGKDAYELSAELPGVKQNDIELTVDGGTLTIAANMNSEQKEERQNYVYSERRTGRFQRSFDLTGVREEGIEARYEDGVLRVTLPKESVQEAEKAPRRIEIR</sequence>
<dbReference type="CDD" id="cd06471">
    <property type="entry name" value="ACD_LpsHSP_like"/>
    <property type="match status" value="1"/>
</dbReference>
<evidence type="ECO:0000313" key="5">
    <source>
        <dbReference type="Proteomes" id="UP000886887"/>
    </source>
</evidence>